<comment type="similarity">
    <text evidence="2 11 14">Belongs to the calreticulin family.</text>
</comment>
<evidence type="ECO:0000256" key="14">
    <source>
        <dbReference type="RuleBase" id="RU362126"/>
    </source>
</evidence>
<feature type="region of interest" description="Disordered" evidence="15">
    <location>
        <begin position="368"/>
        <end position="388"/>
    </location>
</feature>
<evidence type="ECO:0000256" key="9">
    <source>
        <dbReference type="ARBA" id="ARBA00022837"/>
    </source>
</evidence>
<dbReference type="EMBL" id="JAEPRE010000139">
    <property type="protein sequence ID" value="KAG2231700.1"/>
    <property type="molecule type" value="Genomic_DNA"/>
</dbReference>
<keyword evidence="7 11" id="KW-0256">Endoplasmic reticulum</keyword>
<keyword evidence="9" id="KW-0106">Calcium</keyword>
<evidence type="ECO:0000313" key="16">
    <source>
        <dbReference type="EMBL" id="KAG2231700.1"/>
    </source>
</evidence>
<comment type="caution">
    <text evidence="16">The sequence shown here is derived from an EMBL/GenBank/DDBJ whole genome shotgun (WGS) entry which is preliminary data.</text>
</comment>
<keyword evidence="3" id="KW-0479">Metal-binding</keyword>
<dbReference type="PIRSF" id="PIRSF002356">
    <property type="entry name" value="Calreticulin"/>
    <property type="match status" value="1"/>
</dbReference>
<evidence type="ECO:0000256" key="13">
    <source>
        <dbReference type="PIRSR" id="PIRSR002356-3"/>
    </source>
</evidence>
<gene>
    <name evidence="16" type="ORF">INT48_000440</name>
</gene>
<name>A0A8H7SKU7_9FUNG</name>
<feature type="region of interest" description="Disordered" evidence="15">
    <location>
        <begin position="228"/>
        <end position="253"/>
    </location>
</feature>
<dbReference type="InterPro" id="IPR009169">
    <property type="entry name" value="Calreticulin"/>
</dbReference>
<dbReference type="GO" id="GO:0006457">
    <property type="term" value="P:protein folding"/>
    <property type="evidence" value="ECO:0007669"/>
    <property type="project" value="InterPro"/>
</dbReference>
<dbReference type="GO" id="GO:0005789">
    <property type="term" value="C:endoplasmic reticulum membrane"/>
    <property type="evidence" value="ECO:0007669"/>
    <property type="project" value="TreeGrafter"/>
</dbReference>
<dbReference type="InterPro" id="IPR013320">
    <property type="entry name" value="ConA-like_dom_sf"/>
</dbReference>
<dbReference type="GO" id="GO:0030246">
    <property type="term" value="F:carbohydrate binding"/>
    <property type="evidence" value="ECO:0007669"/>
    <property type="project" value="UniProtKB-KW"/>
</dbReference>
<feature type="binding site" evidence="12">
    <location>
        <position position="134"/>
    </location>
    <ligand>
        <name>an alpha-D-glucoside</name>
        <dbReference type="ChEBI" id="CHEBI:22390"/>
    </ligand>
</feature>
<feature type="disulfide bond" evidence="13">
    <location>
        <begin position="104"/>
        <end position="136"/>
    </location>
</feature>
<keyword evidence="17" id="KW-1185">Reference proteome</keyword>
<evidence type="ECO:0000256" key="3">
    <source>
        <dbReference type="ARBA" id="ARBA00022723"/>
    </source>
</evidence>
<dbReference type="AlphaFoldDB" id="A0A8H7SKU7"/>
<dbReference type="OrthoDB" id="1938156at2759"/>
<feature type="signal peptide" evidence="14">
    <location>
        <begin position="1"/>
        <end position="18"/>
    </location>
</feature>
<dbReference type="InterPro" id="IPR001580">
    <property type="entry name" value="Calret/calnex"/>
</dbReference>
<feature type="binding site" evidence="12">
    <location>
        <position position="110"/>
    </location>
    <ligand>
        <name>an alpha-D-glucoside</name>
        <dbReference type="ChEBI" id="CHEBI:22390"/>
    </ligand>
</feature>
<evidence type="ECO:0000256" key="7">
    <source>
        <dbReference type="ARBA" id="ARBA00022824"/>
    </source>
</evidence>
<dbReference type="SUPFAM" id="SSF49899">
    <property type="entry name" value="Concanavalin A-like lectins/glucanases"/>
    <property type="match status" value="1"/>
</dbReference>
<evidence type="ECO:0000313" key="17">
    <source>
        <dbReference type="Proteomes" id="UP000613177"/>
    </source>
</evidence>
<evidence type="ECO:0000256" key="1">
    <source>
        <dbReference type="ARBA" id="ARBA00004319"/>
    </source>
</evidence>
<dbReference type="GO" id="GO:0036503">
    <property type="term" value="P:ERAD pathway"/>
    <property type="evidence" value="ECO:0007669"/>
    <property type="project" value="TreeGrafter"/>
</dbReference>
<evidence type="ECO:0000256" key="10">
    <source>
        <dbReference type="ARBA" id="ARBA00023186"/>
    </source>
</evidence>
<dbReference type="PANTHER" id="PTHR11073:SF2">
    <property type="entry name" value="CALRETICULIN"/>
    <property type="match status" value="1"/>
</dbReference>
<dbReference type="Proteomes" id="UP000613177">
    <property type="component" value="Unassembled WGS sequence"/>
</dbReference>
<keyword evidence="6" id="KW-0677">Repeat</keyword>
<dbReference type="FunFam" id="2.10.250.10:FF:000002">
    <property type="entry name" value="Calreticulin"/>
    <property type="match status" value="1"/>
</dbReference>
<dbReference type="PANTHER" id="PTHR11073">
    <property type="entry name" value="CALRETICULIN AND CALNEXIN"/>
    <property type="match status" value="1"/>
</dbReference>
<evidence type="ECO:0000256" key="5">
    <source>
        <dbReference type="ARBA" id="ARBA00022734"/>
    </source>
</evidence>
<evidence type="ECO:0000256" key="6">
    <source>
        <dbReference type="ARBA" id="ARBA00022737"/>
    </source>
</evidence>
<evidence type="ECO:0000256" key="12">
    <source>
        <dbReference type="PIRSR" id="PIRSR002356-1"/>
    </source>
</evidence>
<dbReference type="Pfam" id="PF00262">
    <property type="entry name" value="Calreticulin"/>
    <property type="match status" value="1"/>
</dbReference>
<dbReference type="GO" id="GO:0005509">
    <property type="term" value="F:calcium ion binding"/>
    <property type="evidence" value="ECO:0007669"/>
    <property type="project" value="InterPro"/>
</dbReference>
<keyword evidence="4 14" id="KW-0732">Signal</keyword>
<feature type="binding site" evidence="12">
    <location>
        <position position="108"/>
    </location>
    <ligand>
        <name>an alpha-D-glucoside</name>
        <dbReference type="ChEBI" id="CHEBI:22390"/>
    </ligand>
</feature>
<reference evidence="16" key="1">
    <citation type="submission" date="2021-01" db="EMBL/GenBank/DDBJ databases">
        <title>Metabolic potential, ecology and presence of endohyphal bacteria is reflected in genomic diversity of Mucoromycotina.</title>
        <authorList>
            <person name="Muszewska A."/>
            <person name="Okrasinska A."/>
            <person name="Steczkiewicz K."/>
            <person name="Drgas O."/>
            <person name="Orlowska M."/>
            <person name="Perlinska-Lenart U."/>
            <person name="Aleksandrzak-Piekarczyk T."/>
            <person name="Szatraj K."/>
            <person name="Zielenkiewicz U."/>
            <person name="Pilsyk S."/>
            <person name="Malc E."/>
            <person name="Mieczkowski P."/>
            <person name="Kruszewska J.S."/>
            <person name="Biernat P."/>
            <person name="Pawlowska J."/>
        </authorList>
    </citation>
    <scope>NUCLEOTIDE SEQUENCE</scope>
    <source>
        <strain evidence="16">WA0000018081</strain>
    </source>
</reference>
<feature type="chain" id="PRO_5034645552" description="Calreticulin" evidence="14">
    <location>
        <begin position="19"/>
        <end position="449"/>
    </location>
</feature>
<protein>
    <recommendedName>
        <fullName evidence="11">Calreticulin</fullName>
    </recommendedName>
</protein>
<organism evidence="16 17">
    <name type="scientific">Thamnidium elegans</name>
    <dbReference type="NCBI Taxonomy" id="101142"/>
    <lineage>
        <taxon>Eukaryota</taxon>
        <taxon>Fungi</taxon>
        <taxon>Fungi incertae sedis</taxon>
        <taxon>Mucoromycota</taxon>
        <taxon>Mucoromycotina</taxon>
        <taxon>Mucoromycetes</taxon>
        <taxon>Mucorales</taxon>
        <taxon>Mucorineae</taxon>
        <taxon>Mucoraceae</taxon>
        <taxon>Thamnidium</taxon>
    </lineage>
</organism>
<sequence>MKIPTIAAVLGLAAVATAEVFLYETFSDGEGWTERWTPSAHREDLGKLEVSAGEWYADQAANAGLRTTEDYRFYATSTKTKPFNNKDKDLVIQFDVKNEQNIDCGGSYLKIFDAELDPKAFNGDSKYNIMFGPDICGPKAIVHAILQYNGTNYDLKKTVLAPKDSLTHTYTLTVKPDQTYEILVDGKSQASGSLLEDWDFLPPKTIKDPSASKPEDWVEEAMIDDETDEKPAGYDDIPEFIADPSAKKPEDWDDDMDGEWEAPSTVNPEYLGPWTPKKIANPLYKGEWEHPMIDNPEYKVDNDIYAYDFGNVGIDVWQVKSGTIFDNILITDDIEEAQKVRDETKASRSDEEAALAAYTELKAAEAKAKADAEKPAEEEEEALEKIDLESFEAPVENVKVPEAAADAVKQAEAEEAAVVIEEPVAVVEEAVVVEEPVKVESKKPIKDEL</sequence>
<evidence type="ECO:0000256" key="2">
    <source>
        <dbReference type="ARBA" id="ARBA00010983"/>
    </source>
</evidence>
<dbReference type="InterPro" id="IPR009033">
    <property type="entry name" value="Calreticulin/calnexin_P_dom_sf"/>
</dbReference>
<comment type="subcellular location">
    <subcellularLocation>
        <location evidence="1 11">Endoplasmic reticulum lumen</location>
    </subcellularLocation>
</comment>
<evidence type="ECO:0000256" key="15">
    <source>
        <dbReference type="SAM" id="MobiDB-lite"/>
    </source>
</evidence>
<evidence type="ECO:0000256" key="8">
    <source>
        <dbReference type="ARBA" id="ARBA00022833"/>
    </source>
</evidence>
<evidence type="ECO:0000256" key="4">
    <source>
        <dbReference type="ARBA" id="ARBA00022729"/>
    </source>
</evidence>
<accession>A0A8H7SKU7</accession>
<dbReference type="InterPro" id="IPR018124">
    <property type="entry name" value="Calret/calnex_CS"/>
</dbReference>
<dbReference type="GO" id="GO:0005788">
    <property type="term" value="C:endoplasmic reticulum lumen"/>
    <property type="evidence" value="ECO:0007669"/>
    <property type="project" value="UniProtKB-SubCell"/>
</dbReference>
<feature type="binding site" evidence="12">
    <location>
        <position position="127"/>
    </location>
    <ligand>
        <name>an alpha-D-glucoside</name>
        <dbReference type="ChEBI" id="CHEBI:22390"/>
    </ligand>
</feature>
<dbReference type="PROSITE" id="PS00804">
    <property type="entry name" value="CALRETICULIN_2"/>
    <property type="match status" value="1"/>
</dbReference>
<proteinExistence type="inferred from homology"/>
<dbReference type="SUPFAM" id="SSF63887">
    <property type="entry name" value="P-domain of calnexin/calreticulin"/>
    <property type="match status" value="1"/>
</dbReference>
<evidence type="ECO:0000256" key="11">
    <source>
        <dbReference type="PIRNR" id="PIRNR002356"/>
    </source>
</evidence>
<dbReference type="Gene3D" id="2.10.250.10">
    <property type="entry name" value="Calreticulin/calnexin, P domain"/>
    <property type="match status" value="1"/>
</dbReference>
<dbReference type="GO" id="GO:0051082">
    <property type="term" value="F:unfolded protein binding"/>
    <property type="evidence" value="ECO:0007669"/>
    <property type="project" value="InterPro"/>
</dbReference>
<keyword evidence="13" id="KW-1015">Disulfide bond</keyword>
<dbReference type="PRINTS" id="PR00626">
    <property type="entry name" value="CALRETICULIN"/>
</dbReference>
<keyword evidence="5" id="KW-0430">Lectin</keyword>
<dbReference type="Gene3D" id="2.60.120.200">
    <property type="match status" value="1"/>
</dbReference>
<keyword evidence="10 11" id="KW-0143">Chaperone</keyword>
<feature type="binding site" evidence="12">
    <location>
        <position position="315"/>
    </location>
    <ligand>
        <name>an alpha-D-glucoside</name>
        <dbReference type="ChEBI" id="CHEBI:22390"/>
    </ligand>
</feature>
<keyword evidence="8" id="KW-0862">Zinc</keyword>
<dbReference type="PROSITE" id="PS00805">
    <property type="entry name" value="CALRETICULIN_REPEAT"/>
    <property type="match status" value="1"/>
</dbReference>